<reference evidence="2 3" key="1">
    <citation type="submission" date="2009-07" db="EMBL/GenBank/DDBJ databases">
        <authorList>
            <person name="Madupu R."/>
            <person name="Sebastian Y."/>
            <person name="Durkin A.S."/>
            <person name="Torralba M."/>
            <person name="Methe B."/>
            <person name="Sutton G.G."/>
            <person name="Strausberg R.L."/>
            <person name="Nelson K.E."/>
        </authorList>
    </citation>
    <scope>NUCLEOTIDE SEQUENCE [LARGE SCALE GENOMIC DNA]</scope>
    <source>
        <strain evidence="2 3">ATCC 35580</strain>
    </source>
</reference>
<dbReference type="RefSeq" id="WP_006190145.1">
    <property type="nucleotide sequence ID" value="NZ_ACYH01000068.1"/>
</dbReference>
<name>C8PTK4_9SPIR</name>
<dbReference type="STRING" id="596324.TREVI0001_0144"/>
<sequence>MKKHIAHIFVCFSIIYAAAALEITVPEFNFGVSAAKQPSSSSQVTIVQESSVNFRLLHGERFYSDLNLALYINDVLGFFNPQLPSRIPGQFTFIDFSLNFPFLGGKPLFLSIFTGQHQSLTGTHYSVDFLKHGIRPIKMYENDSATLFTPPHPREAIGISFAGLTSNTGYIGSTIAWNGEMKDKQEYSIYAQGGAFSNIALINTYLSFHITDKAAALSLAASASVLFTIHDNFGIFTQLGLHKTNFRSTTLQQDAVGNIFAFFEPRVSLEHANFDFTFFVSKIREPQQNGFFPAAPLIKPFTVFHHELYGGLNMFFGFGNLEFDKMQGGLYSFVAMPITRAVNMSFVLLALTPFYTLNIGPCDLELRCSVYPLLYATPASMFEGKIALKRNL</sequence>
<feature type="chain" id="PRO_5002991357" description="DUF5723 domain-containing protein" evidence="1">
    <location>
        <begin position="20"/>
        <end position="392"/>
    </location>
</feature>
<protein>
    <recommendedName>
        <fullName evidence="4">DUF5723 domain-containing protein</fullName>
    </recommendedName>
</protein>
<feature type="signal peptide" evidence="1">
    <location>
        <begin position="1"/>
        <end position="19"/>
    </location>
</feature>
<evidence type="ECO:0000313" key="2">
    <source>
        <dbReference type="EMBL" id="EEV19250.1"/>
    </source>
</evidence>
<evidence type="ECO:0008006" key="4">
    <source>
        <dbReference type="Google" id="ProtNLM"/>
    </source>
</evidence>
<organism evidence="2 3">
    <name type="scientific">Treponema vincentii ATCC 35580</name>
    <dbReference type="NCBI Taxonomy" id="596324"/>
    <lineage>
        <taxon>Bacteria</taxon>
        <taxon>Pseudomonadati</taxon>
        <taxon>Spirochaetota</taxon>
        <taxon>Spirochaetia</taxon>
        <taxon>Spirochaetales</taxon>
        <taxon>Treponemataceae</taxon>
        <taxon>Treponema</taxon>
    </lineage>
</organism>
<dbReference type="OrthoDB" id="355410at2"/>
<comment type="caution">
    <text evidence="2">The sequence shown here is derived from an EMBL/GenBank/DDBJ whole genome shotgun (WGS) entry which is preliminary data.</text>
</comment>
<gene>
    <name evidence="2" type="ORF">TREVI0001_0144</name>
</gene>
<evidence type="ECO:0000313" key="3">
    <source>
        <dbReference type="Proteomes" id="UP000004509"/>
    </source>
</evidence>
<proteinExistence type="predicted"/>
<dbReference type="eggNOG" id="ENOG5032GN8">
    <property type="taxonomic scope" value="Bacteria"/>
</dbReference>
<accession>C8PTK4</accession>
<keyword evidence="1" id="KW-0732">Signal</keyword>
<evidence type="ECO:0000256" key="1">
    <source>
        <dbReference type="SAM" id="SignalP"/>
    </source>
</evidence>
<dbReference type="Proteomes" id="UP000004509">
    <property type="component" value="Unassembled WGS sequence"/>
</dbReference>
<dbReference type="EMBL" id="ACYH01000068">
    <property type="protein sequence ID" value="EEV19250.1"/>
    <property type="molecule type" value="Genomic_DNA"/>
</dbReference>
<dbReference type="AlphaFoldDB" id="C8PTK4"/>